<dbReference type="EMBL" id="BEHT01000028">
    <property type="protein sequence ID" value="GBC99460.1"/>
    <property type="molecule type" value="Genomic_DNA"/>
</dbReference>
<reference evidence="8" key="1">
    <citation type="submission" date="2017-09" db="EMBL/GenBank/DDBJ databases">
        <title>Metaegenomics of thermophilic ammonia-oxidizing enrichment culture.</title>
        <authorList>
            <person name="Kato S."/>
            <person name="Suzuki K."/>
        </authorList>
    </citation>
    <scope>NUCLEOTIDE SEQUENCE [LARGE SCALE GENOMIC DNA]</scope>
</reference>
<evidence type="ECO:0000256" key="4">
    <source>
        <dbReference type="ARBA" id="ARBA00023136"/>
    </source>
</evidence>
<feature type="transmembrane region" description="Helical" evidence="5">
    <location>
        <begin position="61"/>
        <end position="83"/>
    </location>
</feature>
<organism evidence="7 8">
    <name type="scientific">Candidatus Fervidibacter japonicus</name>
    <dbReference type="NCBI Taxonomy" id="2035412"/>
    <lineage>
        <taxon>Bacteria</taxon>
        <taxon>Candidatus Fervidibacterota</taxon>
        <taxon>Candidatus Fervidibacter</taxon>
    </lineage>
</organism>
<evidence type="ECO:0000313" key="8">
    <source>
        <dbReference type="Proteomes" id="UP000236173"/>
    </source>
</evidence>
<evidence type="ECO:0000259" key="6">
    <source>
        <dbReference type="Pfam" id="PF04893"/>
    </source>
</evidence>
<feature type="transmembrane region" description="Helical" evidence="5">
    <location>
        <begin position="103"/>
        <end position="126"/>
    </location>
</feature>
<evidence type="ECO:0000256" key="3">
    <source>
        <dbReference type="ARBA" id="ARBA00022989"/>
    </source>
</evidence>
<keyword evidence="4 5" id="KW-0472">Membrane</keyword>
<comment type="subcellular location">
    <subcellularLocation>
        <location evidence="1">Membrane</location>
        <topology evidence="1">Multi-pass membrane protein</topology>
    </subcellularLocation>
</comment>
<sequence length="233" mass="25594">MTRGSLVWHKLGDALSRTVAGVQSWRRTQFVRSFVEAWRWGIAALLHPVPTLQQAADEKPVLAAMWLTLLQGLSLAVGTRYATEHGGFVLSLVVKNLPSWGWVIFYAVFVPPVIWFLKAAVLNLVAELLGGPPRGLSLLAATAVACSPLLLVLPAALMAVAFADPDLNAGFIGHLWFVFAIGVHAWWVVLTIFAVRETYRFTLAQAFLTVFLTVVLALPLSCVIYLTLRAMTW</sequence>
<dbReference type="GO" id="GO:0016020">
    <property type="term" value="C:membrane"/>
    <property type="evidence" value="ECO:0007669"/>
    <property type="project" value="UniProtKB-SubCell"/>
</dbReference>
<comment type="caution">
    <text evidence="7">The sequence shown here is derived from an EMBL/GenBank/DDBJ whole genome shotgun (WGS) entry which is preliminary data.</text>
</comment>
<dbReference type="Proteomes" id="UP000236173">
    <property type="component" value="Unassembled WGS sequence"/>
</dbReference>
<evidence type="ECO:0000313" key="7">
    <source>
        <dbReference type="EMBL" id="GBC99460.1"/>
    </source>
</evidence>
<feature type="transmembrane region" description="Helical" evidence="5">
    <location>
        <begin position="138"/>
        <end position="163"/>
    </location>
</feature>
<evidence type="ECO:0000256" key="5">
    <source>
        <dbReference type="SAM" id="Phobius"/>
    </source>
</evidence>
<accession>A0A2H5XE52</accession>
<evidence type="ECO:0000256" key="1">
    <source>
        <dbReference type="ARBA" id="ARBA00004141"/>
    </source>
</evidence>
<dbReference type="Pfam" id="PF04893">
    <property type="entry name" value="Yip1"/>
    <property type="match status" value="1"/>
</dbReference>
<feature type="transmembrane region" description="Helical" evidence="5">
    <location>
        <begin position="175"/>
        <end position="195"/>
    </location>
</feature>
<name>A0A2H5XE52_9BACT</name>
<keyword evidence="2 5" id="KW-0812">Transmembrane</keyword>
<evidence type="ECO:0000256" key="2">
    <source>
        <dbReference type="ARBA" id="ARBA00022692"/>
    </source>
</evidence>
<dbReference type="AlphaFoldDB" id="A0A2H5XE52"/>
<feature type="transmembrane region" description="Helical" evidence="5">
    <location>
        <begin position="207"/>
        <end position="228"/>
    </location>
</feature>
<feature type="domain" description="Yip1" evidence="6">
    <location>
        <begin position="44"/>
        <end position="220"/>
    </location>
</feature>
<proteinExistence type="predicted"/>
<gene>
    <name evidence="7" type="ORF">HRbin17_01984</name>
</gene>
<dbReference type="InterPro" id="IPR006977">
    <property type="entry name" value="Yip1_dom"/>
</dbReference>
<keyword evidence="3 5" id="KW-1133">Transmembrane helix</keyword>
<protein>
    <recommendedName>
        <fullName evidence="6">Yip1 domain-containing protein</fullName>
    </recommendedName>
</protein>